<accession>A0A6I3J9J6</accession>
<organism evidence="1 2">
    <name type="scientific">Nocardioides marmotae</name>
    <dbReference type="NCBI Taxonomy" id="2663857"/>
    <lineage>
        <taxon>Bacteria</taxon>
        <taxon>Bacillati</taxon>
        <taxon>Actinomycetota</taxon>
        <taxon>Actinomycetes</taxon>
        <taxon>Propionibacteriales</taxon>
        <taxon>Nocardioidaceae</taxon>
        <taxon>Nocardioides</taxon>
    </lineage>
</organism>
<gene>
    <name evidence="1" type="ORF">GGQ22_03545</name>
</gene>
<dbReference type="EMBL" id="WLCI01000003">
    <property type="protein sequence ID" value="MTB94148.1"/>
    <property type="molecule type" value="Genomic_DNA"/>
</dbReference>
<dbReference type="AlphaFoldDB" id="A0A6I3J9J6"/>
<keyword evidence="2" id="KW-1185">Reference proteome</keyword>
<comment type="caution">
    <text evidence="1">The sequence shown here is derived from an EMBL/GenBank/DDBJ whole genome shotgun (WGS) entry which is preliminary data.</text>
</comment>
<reference evidence="1 2" key="1">
    <citation type="submission" date="2019-10" db="EMBL/GenBank/DDBJ databases">
        <title>Nocardioides novel species isolated from the excrement of Marmot.</title>
        <authorList>
            <person name="Zhang G."/>
        </authorList>
    </citation>
    <scope>NUCLEOTIDE SEQUENCE [LARGE SCALE GENOMIC DNA]</scope>
    <source>
        <strain evidence="2">zg-579</strain>
    </source>
</reference>
<sequence length="290" mass="32793">MIVNRLPGELELIDQVEHGRVAGILAEAWGNTRFTAPSPVPAVSLAAAKHDEGWRAIDGALLFDELEKRPLHFLDIDVESHIPLYRAGVERVSMLDAYAGLLVGMHWSGIYRGRWQRPGAGSRLARTEETRRLQSEVVRAEEERWIGVREQVWTEQEPRAVFETRLWHHFELLQVWDLLSLFLCVVPDQPSPLEPVVPWGPQLSGIDHRSETVRLPTIGRTPGGERLDLVARVVGEGRISLDPFPFAAPVTVEVEVQVLPDRGWTQAEAIDHLRRGSRRTKRWQVVPPVA</sequence>
<name>A0A6I3J9J6_9ACTN</name>
<evidence type="ECO:0000313" key="1">
    <source>
        <dbReference type="EMBL" id="MTB94148.1"/>
    </source>
</evidence>
<dbReference type="Pfam" id="PF13030">
    <property type="entry name" value="DUF3891"/>
    <property type="match status" value="1"/>
</dbReference>
<evidence type="ECO:0000313" key="2">
    <source>
        <dbReference type="Proteomes" id="UP000433406"/>
    </source>
</evidence>
<dbReference type="RefSeq" id="WP_154613897.1">
    <property type="nucleotide sequence ID" value="NZ_CP053660.1"/>
</dbReference>
<protein>
    <submittedName>
        <fullName evidence="1">DUF3891 family protein</fullName>
    </submittedName>
</protein>
<proteinExistence type="predicted"/>
<dbReference type="Proteomes" id="UP000433406">
    <property type="component" value="Unassembled WGS sequence"/>
</dbReference>
<dbReference type="InterPro" id="IPR024992">
    <property type="entry name" value="DUF3891"/>
</dbReference>